<dbReference type="GO" id="GO:0008023">
    <property type="term" value="C:transcription elongation factor complex"/>
    <property type="evidence" value="ECO:0007669"/>
    <property type="project" value="TreeGrafter"/>
</dbReference>
<dbReference type="VEuPathDB" id="MicrosporidiaDB:M896_100300"/>
<dbReference type="Proteomes" id="UP000031056">
    <property type="component" value="Unassembled WGS sequence"/>
</dbReference>
<accession>A0A0B2UD97</accession>
<dbReference type="GeneID" id="26262440"/>
<keyword evidence="6 10" id="KW-0862">Zinc</keyword>
<keyword evidence="12" id="KW-1185">Reference proteome</keyword>
<evidence type="ECO:0000256" key="6">
    <source>
        <dbReference type="ARBA" id="ARBA00022833"/>
    </source>
</evidence>
<keyword evidence="7 10" id="KW-0805">Transcription regulation</keyword>
<evidence type="ECO:0000256" key="10">
    <source>
        <dbReference type="RuleBase" id="RU364033"/>
    </source>
</evidence>
<keyword evidence="8 10" id="KW-0804">Transcription</keyword>
<dbReference type="RefSeq" id="XP_014563088.1">
    <property type="nucleotide sequence ID" value="XM_014707602.1"/>
</dbReference>
<name>A0A0B2UD97_9MICR</name>
<dbReference type="Pfam" id="PF05129">
    <property type="entry name" value="Zn_ribbon_Elf1"/>
    <property type="match status" value="1"/>
</dbReference>
<protein>
    <recommendedName>
        <fullName evidence="10">Transcription elongation factor 1 homolog</fullName>
    </recommendedName>
</protein>
<evidence type="ECO:0000256" key="7">
    <source>
        <dbReference type="ARBA" id="ARBA00023015"/>
    </source>
</evidence>
<keyword evidence="5 10" id="KW-0863">Zinc-finger</keyword>
<dbReference type="InterPro" id="IPR038567">
    <property type="entry name" value="T_Elf1_sf"/>
</dbReference>
<dbReference type="FunFam" id="2.20.25.190:FF:000001">
    <property type="entry name" value="Transcription elongation factor 1 homolog"/>
    <property type="match status" value="1"/>
</dbReference>
<dbReference type="STRING" id="1354746.A0A0B2UD97"/>
<evidence type="ECO:0000256" key="4">
    <source>
        <dbReference type="ARBA" id="ARBA00022723"/>
    </source>
</evidence>
<evidence type="ECO:0000256" key="1">
    <source>
        <dbReference type="ARBA" id="ARBA00003357"/>
    </source>
</evidence>
<evidence type="ECO:0000256" key="3">
    <source>
        <dbReference type="ARBA" id="ARBA00009730"/>
    </source>
</evidence>
<dbReference type="InterPro" id="IPR007808">
    <property type="entry name" value="Elf1"/>
</dbReference>
<keyword evidence="9 10" id="KW-0539">Nucleus</keyword>
<evidence type="ECO:0000313" key="11">
    <source>
        <dbReference type="EMBL" id="KHN69046.1"/>
    </source>
</evidence>
<comment type="function">
    <text evidence="1 10">Transcription elongation factor implicated in the maintenance of proper chromatin structure in actively transcribed regions.</text>
</comment>
<evidence type="ECO:0000256" key="8">
    <source>
        <dbReference type="ARBA" id="ARBA00023163"/>
    </source>
</evidence>
<evidence type="ECO:0000256" key="9">
    <source>
        <dbReference type="ARBA" id="ARBA00023242"/>
    </source>
</evidence>
<dbReference type="EMBL" id="JOKQ01000010">
    <property type="protein sequence ID" value="KHN69046.1"/>
    <property type="molecule type" value="Genomic_DNA"/>
</dbReference>
<keyword evidence="4 10" id="KW-0479">Metal-binding</keyword>
<comment type="caution">
    <text evidence="11">The sequence shown here is derived from an EMBL/GenBank/DDBJ whole genome shotgun (WGS) entry which is preliminary data.</text>
</comment>
<sequence>MGRKKVRRKVNMPRKQTKLERQFNCPMCSHENVVQCVIKKMQMKGIARCSVCEASFMCDIDKLTTGIDVYSAWVDSCSKD</sequence>
<gene>
    <name evidence="11" type="ORF">M896_100300</name>
</gene>
<comment type="similarity">
    <text evidence="3 10">Belongs to the ELOF1 family.</text>
</comment>
<dbReference type="SUPFAM" id="SSF57783">
    <property type="entry name" value="Zinc beta-ribbon"/>
    <property type="match status" value="1"/>
</dbReference>
<evidence type="ECO:0000256" key="2">
    <source>
        <dbReference type="ARBA" id="ARBA00004123"/>
    </source>
</evidence>
<reference evidence="11 12" key="1">
    <citation type="journal article" date="2014" name="MBio">
        <title>The Ordospora colligata genome; evolution of extreme reduction in microsporidia and host-to-parasite horizontal gene transfer.</title>
        <authorList>
            <person name="Pombert J.-F."/>
            <person name="Haag K.L."/>
            <person name="Beidas S."/>
            <person name="Ebert D."/>
            <person name="Keeling P.J."/>
        </authorList>
    </citation>
    <scope>NUCLEOTIDE SEQUENCE [LARGE SCALE GENOMIC DNA]</scope>
    <source>
        <strain evidence="11 12">OC4</strain>
    </source>
</reference>
<evidence type="ECO:0000313" key="12">
    <source>
        <dbReference type="Proteomes" id="UP000031056"/>
    </source>
</evidence>
<dbReference type="PANTHER" id="PTHR20934:SF0">
    <property type="entry name" value="TRANSCRIPTION ELONGATION FACTOR 1 HOMOLOG"/>
    <property type="match status" value="1"/>
</dbReference>
<dbReference type="HOGENOM" id="CLU_105983_2_0_1"/>
<organism evidence="11 12">
    <name type="scientific">Ordospora colligata OC4</name>
    <dbReference type="NCBI Taxonomy" id="1354746"/>
    <lineage>
        <taxon>Eukaryota</taxon>
        <taxon>Fungi</taxon>
        <taxon>Fungi incertae sedis</taxon>
        <taxon>Microsporidia</taxon>
        <taxon>Ordosporidae</taxon>
        <taxon>Ordospora</taxon>
    </lineage>
</organism>
<dbReference type="FunCoup" id="A0A0B2UD97">
    <property type="interactions" value="79"/>
</dbReference>
<dbReference type="PANTHER" id="PTHR20934">
    <property type="entry name" value="TRANSCRIPTION ELONGATION FACTOR 1 HOMOLOG"/>
    <property type="match status" value="1"/>
</dbReference>
<dbReference type="OrthoDB" id="445983at2759"/>
<dbReference type="AlphaFoldDB" id="A0A0B2UD97"/>
<dbReference type="Gene3D" id="2.20.25.190">
    <property type="match status" value="1"/>
</dbReference>
<evidence type="ECO:0000256" key="5">
    <source>
        <dbReference type="ARBA" id="ARBA00022771"/>
    </source>
</evidence>
<dbReference type="GO" id="GO:0000993">
    <property type="term" value="F:RNA polymerase II complex binding"/>
    <property type="evidence" value="ECO:0007669"/>
    <property type="project" value="TreeGrafter"/>
</dbReference>
<comment type="subcellular location">
    <subcellularLocation>
        <location evidence="2 10">Nucleus</location>
    </subcellularLocation>
</comment>
<proteinExistence type="inferred from homology"/>
<dbReference type="GO" id="GO:0008270">
    <property type="term" value="F:zinc ion binding"/>
    <property type="evidence" value="ECO:0007669"/>
    <property type="project" value="UniProtKB-KW"/>
</dbReference>
<dbReference type="GO" id="GO:0006368">
    <property type="term" value="P:transcription elongation by RNA polymerase II"/>
    <property type="evidence" value="ECO:0007669"/>
    <property type="project" value="TreeGrafter"/>
</dbReference>
<dbReference type="InParanoid" id="A0A0B2UD97"/>